<keyword evidence="3" id="KW-1185">Reference proteome</keyword>
<comment type="caution">
    <text evidence="2">The sequence shown here is derived from an EMBL/GenBank/DDBJ whole genome shotgun (WGS) entry which is preliminary data.</text>
</comment>
<dbReference type="EMBL" id="JACHJL010000024">
    <property type="protein sequence ID" value="MBB5939455.1"/>
    <property type="molecule type" value="Genomic_DNA"/>
</dbReference>
<dbReference type="RefSeq" id="WP_184578568.1">
    <property type="nucleotide sequence ID" value="NZ_JACHJL010000024.1"/>
</dbReference>
<feature type="region of interest" description="Disordered" evidence="1">
    <location>
        <begin position="29"/>
        <end position="50"/>
    </location>
</feature>
<protein>
    <submittedName>
        <fullName evidence="2">Uncharacterized protein</fullName>
    </submittedName>
</protein>
<proteinExistence type="predicted"/>
<dbReference type="Proteomes" id="UP000588098">
    <property type="component" value="Unassembled WGS sequence"/>
</dbReference>
<evidence type="ECO:0000313" key="2">
    <source>
        <dbReference type="EMBL" id="MBB5939455.1"/>
    </source>
</evidence>
<dbReference type="AlphaFoldDB" id="A0A7W9QFR2"/>
<reference evidence="2 3" key="1">
    <citation type="submission" date="2020-08" db="EMBL/GenBank/DDBJ databases">
        <title>Genomic Encyclopedia of Type Strains, Phase III (KMG-III): the genomes of soil and plant-associated and newly described type strains.</title>
        <authorList>
            <person name="Whitman W."/>
        </authorList>
    </citation>
    <scope>NUCLEOTIDE SEQUENCE [LARGE SCALE GENOMIC DNA]</scope>
    <source>
        <strain evidence="2 3">CECT 8305</strain>
    </source>
</reference>
<organism evidence="2 3">
    <name type="scientific">Streptomyces zagrosensis</name>
    <dbReference type="NCBI Taxonomy" id="1042984"/>
    <lineage>
        <taxon>Bacteria</taxon>
        <taxon>Bacillati</taxon>
        <taxon>Actinomycetota</taxon>
        <taxon>Actinomycetes</taxon>
        <taxon>Kitasatosporales</taxon>
        <taxon>Streptomycetaceae</taxon>
        <taxon>Streptomyces</taxon>
    </lineage>
</organism>
<evidence type="ECO:0000313" key="3">
    <source>
        <dbReference type="Proteomes" id="UP000588098"/>
    </source>
</evidence>
<evidence type="ECO:0000256" key="1">
    <source>
        <dbReference type="SAM" id="MobiDB-lite"/>
    </source>
</evidence>
<gene>
    <name evidence="2" type="ORF">FHS42_006549</name>
</gene>
<accession>A0A7W9QFR2</accession>
<sequence>MTASAVTMASVGFGASLVQQERLEFLSPDGPTGYALGLQSSGLDRPRTRP</sequence>
<name>A0A7W9QFR2_9ACTN</name>